<feature type="transmembrane region" description="Helical" evidence="6">
    <location>
        <begin position="144"/>
        <end position="166"/>
    </location>
</feature>
<dbReference type="GO" id="GO:0005886">
    <property type="term" value="C:plasma membrane"/>
    <property type="evidence" value="ECO:0007669"/>
    <property type="project" value="UniProtKB-SubCell"/>
</dbReference>
<evidence type="ECO:0000256" key="4">
    <source>
        <dbReference type="ARBA" id="ARBA00022989"/>
    </source>
</evidence>
<name>A0A1I4UWF6_9BACT</name>
<reference evidence="8" key="1">
    <citation type="submission" date="2016-10" db="EMBL/GenBank/DDBJ databases">
        <authorList>
            <person name="Varghese N."/>
            <person name="Submissions S."/>
        </authorList>
    </citation>
    <scope>NUCLEOTIDE SEQUENCE [LARGE SCALE GENOMIC DNA]</scope>
    <source>
        <strain evidence="8">DSM 9990</strain>
    </source>
</reference>
<comment type="subcellular location">
    <subcellularLocation>
        <location evidence="1">Cell membrane</location>
        <topology evidence="1">Multi-pass membrane protein</topology>
    </subcellularLocation>
</comment>
<keyword evidence="2" id="KW-1003">Cell membrane</keyword>
<feature type="transmembrane region" description="Helical" evidence="6">
    <location>
        <begin position="112"/>
        <end position="138"/>
    </location>
</feature>
<feature type="transmembrane region" description="Helical" evidence="6">
    <location>
        <begin position="232"/>
        <end position="250"/>
    </location>
</feature>
<dbReference type="EMBL" id="FOUU01000007">
    <property type="protein sequence ID" value="SFM93120.1"/>
    <property type="molecule type" value="Genomic_DNA"/>
</dbReference>
<sequence>MKGFWAVYRKELYSFMFSPIIYVVAVVFFLLAGYFFYSGMAYYSLVSFQASQNPFMARELNITNMVTRPFFLDLSIVFLLLSPLLTMRLFAEERKSGTLELLLTYPISDAATVWAKFCAVLTVYLILLLGTLPCMLILDYLTDPNWLVILGGYGGLILMGAAFLSLGIFTSSLTQNQIIAATISFGALLGFWIISWMRSIAQSTFVRNLFEYLSITEHLDPFTKGLIDTRHIVYYVLFTVVFLFLTRRRIDSYRWNG</sequence>
<protein>
    <submittedName>
        <fullName evidence="7">ABC-2 type transport system permease protein</fullName>
    </submittedName>
</protein>
<accession>A0A1I4UWF6</accession>
<dbReference type="InterPro" id="IPR051449">
    <property type="entry name" value="ABC-2_transporter_component"/>
</dbReference>
<evidence type="ECO:0000313" key="8">
    <source>
        <dbReference type="Proteomes" id="UP000199611"/>
    </source>
</evidence>
<feature type="transmembrane region" description="Helical" evidence="6">
    <location>
        <begin position="12"/>
        <end position="37"/>
    </location>
</feature>
<feature type="transmembrane region" description="Helical" evidence="6">
    <location>
        <begin position="178"/>
        <end position="197"/>
    </location>
</feature>
<dbReference type="PANTHER" id="PTHR30294:SF29">
    <property type="entry name" value="MULTIDRUG ABC TRANSPORTER PERMEASE YBHS-RELATED"/>
    <property type="match status" value="1"/>
</dbReference>
<keyword evidence="8" id="KW-1185">Reference proteome</keyword>
<dbReference type="Pfam" id="PF12679">
    <property type="entry name" value="ABC2_membrane_2"/>
    <property type="match status" value="1"/>
</dbReference>
<evidence type="ECO:0000256" key="1">
    <source>
        <dbReference type="ARBA" id="ARBA00004651"/>
    </source>
</evidence>
<dbReference type="GO" id="GO:0140359">
    <property type="term" value="F:ABC-type transporter activity"/>
    <property type="evidence" value="ECO:0007669"/>
    <property type="project" value="InterPro"/>
</dbReference>
<dbReference type="AlphaFoldDB" id="A0A1I4UWF6"/>
<keyword evidence="3 6" id="KW-0812">Transmembrane</keyword>
<evidence type="ECO:0000256" key="5">
    <source>
        <dbReference type="ARBA" id="ARBA00023136"/>
    </source>
</evidence>
<keyword evidence="5 6" id="KW-0472">Membrane</keyword>
<organism evidence="7 8">
    <name type="scientific">Thermodesulforhabdus norvegica</name>
    <dbReference type="NCBI Taxonomy" id="39841"/>
    <lineage>
        <taxon>Bacteria</taxon>
        <taxon>Pseudomonadati</taxon>
        <taxon>Thermodesulfobacteriota</taxon>
        <taxon>Syntrophobacteria</taxon>
        <taxon>Syntrophobacterales</taxon>
        <taxon>Thermodesulforhabdaceae</taxon>
        <taxon>Thermodesulforhabdus</taxon>
    </lineage>
</organism>
<keyword evidence="4 6" id="KW-1133">Transmembrane helix</keyword>
<evidence type="ECO:0000256" key="3">
    <source>
        <dbReference type="ARBA" id="ARBA00022692"/>
    </source>
</evidence>
<evidence type="ECO:0000256" key="6">
    <source>
        <dbReference type="SAM" id="Phobius"/>
    </source>
</evidence>
<dbReference type="RefSeq" id="WP_093395460.1">
    <property type="nucleotide sequence ID" value="NZ_FOUU01000007.1"/>
</dbReference>
<proteinExistence type="predicted"/>
<dbReference type="STRING" id="39841.SAMN05660836_01999"/>
<feature type="transmembrane region" description="Helical" evidence="6">
    <location>
        <begin position="70"/>
        <end position="91"/>
    </location>
</feature>
<evidence type="ECO:0000256" key="2">
    <source>
        <dbReference type="ARBA" id="ARBA00022475"/>
    </source>
</evidence>
<evidence type="ECO:0000313" key="7">
    <source>
        <dbReference type="EMBL" id="SFM93120.1"/>
    </source>
</evidence>
<dbReference type="Proteomes" id="UP000199611">
    <property type="component" value="Unassembled WGS sequence"/>
</dbReference>
<dbReference type="PANTHER" id="PTHR30294">
    <property type="entry name" value="MEMBRANE COMPONENT OF ABC TRANSPORTER YHHJ-RELATED"/>
    <property type="match status" value="1"/>
</dbReference>
<gene>
    <name evidence="7" type="ORF">SAMN05660836_01999</name>
</gene>
<dbReference type="OrthoDB" id="9794512at2"/>